<comment type="pathway">
    <text evidence="1">Secondary metabolite biosynthesis.</text>
</comment>
<proteinExistence type="inferred from homology"/>
<dbReference type="OrthoDB" id="2094832at2759"/>
<evidence type="ECO:0000256" key="3">
    <source>
        <dbReference type="ARBA" id="ARBA00022691"/>
    </source>
</evidence>
<reference evidence="5 6" key="1">
    <citation type="submission" date="2016-10" db="EMBL/GenBank/DDBJ databases">
        <title>Genome sequence of the basidiomycete white-rot fungus Trametes pubescens.</title>
        <authorList>
            <person name="Makela M.R."/>
            <person name="Granchi Z."/>
            <person name="Peng M."/>
            <person name="De Vries R.P."/>
            <person name="Grigoriev I."/>
            <person name="Riley R."/>
            <person name="Hilden K."/>
        </authorList>
    </citation>
    <scope>NUCLEOTIDE SEQUENCE [LARGE SCALE GENOMIC DNA]</scope>
    <source>
        <strain evidence="5 6">FBCC735</strain>
    </source>
</reference>
<evidence type="ECO:0000313" key="5">
    <source>
        <dbReference type="EMBL" id="OJT14319.1"/>
    </source>
</evidence>
<organism evidence="5 6">
    <name type="scientific">Trametes pubescens</name>
    <name type="common">White-rot fungus</name>
    <dbReference type="NCBI Taxonomy" id="154538"/>
    <lineage>
        <taxon>Eukaryota</taxon>
        <taxon>Fungi</taxon>
        <taxon>Dikarya</taxon>
        <taxon>Basidiomycota</taxon>
        <taxon>Agaricomycotina</taxon>
        <taxon>Agaricomycetes</taxon>
        <taxon>Polyporales</taxon>
        <taxon>Polyporaceae</taxon>
        <taxon>Trametes</taxon>
    </lineage>
</organism>
<dbReference type="SUPFAM" id="SSF53335">
    <property type="entry name" value="S-adenosyl-L-methionine-dependent methyltransferases"/>
    <property type="match status" value="1"/>
</dbReference>
<sequence length="307" mass="33984">MSVNLNEKLVQQKTDLAKIFPFDEKLYSLEGEELEFMKKQTGIRDEEELKKHVIAVTKEAYEVFPFPCIRRYAFLTLKLPLLPGYDRLIKLGKERKNAVLLDIGCCFGNDVRMAAADGFPVKQIVATDLYGDYWTLGHKLYRSTPETFPATFLAGDAFDPAHLAVVPPVYAVGPDPVPDLPTLTSLNPLHGHVAAIHASSFFHLFNEEQQLHLARAMAGLLCPLPGSMIIGTHAGAFEKGAETHDVGGGNGSSGGNVTMFCHSPESWTELWDGQVFKKGKVTVEARLAPIQIGERVRHVLQWCVTRL</sequence>
<comment type="caution">
    <text evidence="5">The sequence shown here is derived from an EMBL/GenBank/DDBJ whole genome shotgun (WGS) entry which is preliminary data.</text>
</comment>
<gene>
    <name evidence="5" type="ORF">TRAPUB_9110</name>
</gene>
<dbReference type="InterPro" id="IPR051654">
    <property type="entry name" value="Meroterpenoid_MTases"/>
</dbReference>
<evidence type="ECO:0000313" key="6">
    <source>
        <dbReference type="Proteomes" id="UP000184267"/>
    </source>
</evidence>
<dbReference type="GO" id="GO:0016740">
    <property type="term" value="F:transferase activity"/>
    <property type="evidence" value="ECO:0007669"/>
    <property type="project" value="UniProtKB-KW"/>
</dbReference>
<protein>
    <recommendedName>
        <fullName evidence="7">Methyltransferase ausD</fullName>
    </recommendedName>
</protein>
<dbReference type="AlphaFoldDB" id="A0A1M2W397"/>
<keyword evidence="6" id="KW-1185">Reference proteome</keyword>
<dbReference type="Proteomes" id="UP000184267">
    <property type="component" value="Unassembled WGS sequence"/>
</dbReference>
<dbReference type="STRING" id="154538.A0A1M2W397"/>
<evidence type="ECO:0000256" key="2">
    <source>
        <dbReference type="ARBA" id="ARBA00022679"/>
    </source>
</evidence>
<keyword evidence="2" id="KW-0808">Transferase</keyword>
<accession>A0A1M2W397</accession>
<dbReference type="PANTHER" id="PTHR35897:SF1">
    <property type="entry name" value="METHYLTRANSFERASE AUSD"/>
    <property type="match status" value="1"/>
</dbReference>
<dbReference type="EMBL" id="MNAD01000307">
    <property type="protein sequence ID" value="OJT14319.1"/>
    <property type="molecule type" value="Genomic_DNA"/>
</dbReference>
<evidence type="ECO:0000256" key="4">
    <source>
        <dbReference type="ARBA" id="ARBA00038314"/>
    </source>
</evidence>
<dbReference type="Gene3D" id="3.40.50.150">
    <property type="entry name" value="Vaccinia Virus protein VP39"/>
    <property type="match status" value="1"/>
</dbReference>
<dbReference type="PANTHER" id="PTHR35897">
    <property type="entry name" value="METHYLTRANSFERASE AUSD"/>
    <property type="match status" value="1"/>
</dbReference>
<keyword evidence="3" id="KW-0949">S-adenosyl-L-methionine</keyword>
<comment type="similarity">
    <text evidence="4">Belongs to the class I-like SAM-binding methyltransferase superfamily.</text>
</comment>
<dbReference type="OMA" id="FIGRWKF"/>
<name>A0A1M2W397_TRAPU</name>
<evidence type="ECO:0008006" key="7">
    <source>
        <dbReference type="Google" id="ProtNLM"/>
    </source>
</evidence>
<dbReference type="InterPro" id="IPR029063">
    <property type="entry name" value="SAM-dependent_MTases_sf"/>
</dbReference>
<evidence type="ECO:0000256" key="1">
    <source>
        <dbReference type="ARBA" id="ARBA00005179"/>
    </source>
</evidence>